<protein>
    <submittedName>
        <fullName evidence="5">Similar to DNA-directed RNA polymerase II subunit rpb4 acc. no. O74825</fullName>
    </submittedName>
</protein>
<dbReference type="InterPro" id="IPR006590">
    <property type="entry name" value="RNA_pol_Rpb4/RPC9_core"/>
</dbReference>
<dbReference type="InterPro" id="IPR010997">
    <property type="entry name" value="HRDC-like_sf"/>
</dbReference>
<dbReference type="SMART" id="SM00657">
    <property type="entry name" value="RPOL4c"/>
    <property type="match status" value="1"/>
</dbReference>
<dbReference type="OMA" id="HRKTQNE"/>
<dbReference type="eggNOG" id="KOG2351">
    <property type="taxonomic scope" value="Eukaryota"/>
</dbReference>
<dbReference type="GO" id="GO:0000166">
    <property type="term" value="F:nucleotide binding"/>
    <property type="evidence" value="ECO:0007669"/>
    <property type="project" value="InterPro"/>
</dbReference>
<dbReference type="GO" id="GO:0000428">
    <property type="term" value="C:DNA-directed RNA polymerase complex"/>
    <property type="evidence" value="ECO:0007669"/>
    <property type="project" value="UniProtKB-KW"/>
</dbReference>
<evidence type="ECO:0000256" key="2">
    <source>
        <dbReference type="ARBA" id="ARBA00023242"/>
    </source>
</evidence>
<evidence type="ECO:0000313" key="5">
    <source>
        <dbReference type="EMBL" id="CCX31903.1"/>
    </source>
</evidence>
<evidence type="ECO:0000256" key="1">
    <source>
        <dbReference type="ARBA" id="ARBA00004123"/>
    </source>
</evidence>
<dbReference type="Proteomes" id="UP000018144">
    <property type="component" value="Unassembled WGS sequence"/>
</dbReference>
<name>U4LIX3_PYROM</name>
<dbReference type="SUPFAM" id="SSF47819">
    <property type="entry name" value="HRDC-like"/>
    <property type="match status" value="1"/>
</dbReference>
<dbReference type="AlphaFoldDB" id="U4LIX3"/>
<keyword evidence="5" id="KW-0240">DNA-directed RNA polymerase</keyword>
<keyword evidence="6" id="KW-1185">Reference proteome</keyword>
<dbReference type="STRING" id="1076935.U4LIX3"/>
<keyword evidence="2" id="KW-0539">Nucleus</keyword>
<dbReference type="InterPro" id="IPR005574">
    <property type="entry name" value="Rpb4/RPC9"/>
</dbReference>
<dbReference type="GO" id="GO:0006352">
    <property type="term" value="P:DNA-templated transcription initiation"/>
    <property type="evidence" value="ECO:0007669"/>
    <property type="project" value="InterPro"/>
</dbReference>
<gene>
    <name evidence="5" type="ORF">PCON_11980</name>
</gene>
<sequence>MSALPRTAREKEHTLGDEEAGTELKLGEFEHATALTLSEARALMNVIFEHRKDVGKVVTKTQSYLEVFSRFKQQETAQAIERILVQQTDLTSFERAQLGSLCCDSAEEAKTLIPSLAHKRTDEDLQELLEEITRLRQFL</sequence>
<evidence type="ECO:0000313" key="6">
    <source>
        <dbReference type="Proteomes" id="UP000018144"/>
    </source>
</evidence>
<comment type="similarity">
    <text evidence="3">Belongs to the eukaryotic RPB4 RNA polymerase subunit family.</text>
</comment>
<evidence type="ECO:0000256" key="3">
    <source>
        <dbReference type="ARBA" id="ARBA00025724"/>
    </source>
</evidence>
<dbReference type="Gene3D" id="1.20.1250.40">
    <property type="match status" value="1"/>
</dbReference>
<keyword evidence="5" id="KW-0804">Transcription</keyword>
<dbReference type="Pfam" id="PF03874">
    <property type="entry name" value="RNA_pol_Rpb4"/>
    <property type="match status" value="1"/>
</dbReference>
<comment type="subcellular location">
    <subcellularLocation>
        <location evidence="1">Nucleus</location>
    </subcellularLocation>
</comment>
<dbReference type="PANTHER" id="PTHR21297">
    <property type="entry name" value="DNA-DIRECTED RNA POLYMERASE II"/>
    <property type="match status" value="1"/>
</dbReference>
<accession>U4LIX3</accession>
<dbReference type="InterPro" id="IPR038324">
    <property type="entry name" value="Rpb4/RPC9_sf"/>
</dbReference>
<dbReference type="GO" id="GO:0005634">
    <property type="term" value="C:nucleus"/>
    <property type="evidence" value="ECO:0007669"/>
    <property type="project" value="UniProtKB-SubCell"/>
</dbReference>
<dbReference type="OrthoDB" id="2186918at2759"/>
<dbReference type="EMBL" id="HF935702">
    <property type="protein sequence ID" value="CCX31903.1"/>
    <property type="molecule type" value="Genomic_DNA"/>
</dbReference>
<proteinExistence type="inferred from homology"/>
<organism evidence="5 6">
    <name type="scientific">Pyronema omphalodes (strain CBS 100304)</name>
    <name type="common">Pyronema confluens</name>
    <dbReference type="NCBI Taxonomy" id="1076935"/>
    <lineage>
        <taxon>Eukaryota</taxon>
        <taxon>Fungi</taxon>
        <taxon>Dikarya</taxon>
        <taxon>Ascomycota</taxon>
        <taxon>Pezizomycotina</taxon>
        <taxon>Pezizomycetes</taxon>
        <taxon>Pezizales</taxon>
        <taxon>Pyronemataceae</taxon>
        <taxon>Pyronema</taxon>
    </lineage>
</organism>
<dbReference type="InterPro" id="IPR045222">
    <property type="entry name" value="Rpb4-like"/>
</dbReference>
<feature type="domain" description="RNA polymerase Rpb4/RPC9 core" evidence="4">
    <location>
        <begin position="27"/>
        <end position="139"/>
    </location>
</feature>
<reference evidence="5 6" key="1">
    <citation type="journal article" date="2013" name="PLoS Genet.">
        <title>The genome and development-dependent transcriptomes of Pyronema confluens: a window into fungal evolution.</title>
        <authorList>
            <person name="Traeger S."/>
            <person name="Altegoer F."/>
            <person name="Freitag M."/>
            <person name="Gabaldon T."/>
            <person name="Kempken F."/>
            <person name="Kumar A."/>
            <person name="Marcet-Houben M."/>
            <person name="Poggeler S."/>
            <person name="Stajich J.E."/>
            <person name="Nowrousian M."/>
        </authorList>
    </citation>
    <scope>NUCLEOTIDE SEQUENCE [LARGE SCALE GENOMIC DNA]</scope>
    <source>
        <strain evidence="6">CBS 100304</strain>
        <tissue evidence="5">Vegetative mycelium</tissue>
    </source>
</reference>
<evidence type="ECO:0000259" key="4">
    <source>
        <dbReference type="SMART" id="SM00657"/>
    </source>
</evidence>